<dbReference type="AlphaFoldDB" id="A0A0L6UQ66"/>
<protein>
    <submittedName>
        <fullName evidence="2">Uncharacterized protein</fullName>
    </submittedName>
</protein>
<proteinExistence type="predicted"/>
<evidence type="ECO:0000313" key="3">
    <source>
        <dbReference type="Proteomes" id="UP000037035"/>
    </source>
</evidence>
<sequence>MVALGIDLFQPTQPPSLHSNNHEGAPQVGIELFYSKKGRAGTRIKWLFYLLRSPSLPQLTQDLGNHISDSAWFNYWIDSAANLGKDVVHTGLQLRMESPGVVENQATAADEAQNHLMIVKPLGMSPFQRFVSKRILTILILNSCLVLSKITLTFTLKSCTNSIFQTKNTTINFWFSLTLAIPINTSSLPFVLYRQGLALW</sequence>
<feature type="transmembrane region" description="Helical" evidence="1">
    <location>
        <begin position="135"/>
        <end position="154"/>
    </location>
</feature>
<dbReference type="Proteomes" id="UP000037035">
    <property type="component" value="Unassembled WGS sequence"/>
</dbReference>
<keyword evidence="1" id="KW-1133">Transmembrane helix</keyword>
<keyword evidence="1" id="KW-0472">Membrane</keyword>
<feature type="transmembrane region" description="Helical" evidence="1">
    <location>
        <begin position="174"/>
        <end position="193"/>
    </location>
</feature>
<comment type="caution">
    <text evidence="2">The sequence shown here is derived from an EMBL/GenBank/DDBJ whole genome shotgun (WGS) entry which is preliminary data.</text>
</comment>
<gene>
    <name evidence="2" type="ORF">VP01_4475g1</name>
</gene>
<keyword evidence="3" id="KW-1185">Reference proteome</keyword>
<evidence type="ECO:0000256" key="1">
    <source>
        <dbReference type="SAM" id="Phobius"/>
    </source>
</evidence>
<accession>A0A0L6UQ66</accession>
<reference evidence="2 3" key="1">
    <citation type="submission" date="2015-08" db="EMBL/GenBank/DDBJ databases">
        <title>Next Generation Sequencing and Analysis of the Genome of Puccinia sorghi L Schw, the Causal Agent of Maize Common Rust.</title>
        <authorList>
            <person name="Rochi L."/>
            <person name="Burguener G."/>
            <person name="Darino M."/>
            <person name="Turjanski A."/>
            <person name="Kreff E."/>
            <person name="Dieguez M.J."/>
            <person name="Sacco F."/>
        </authorList>
    </citation>
    <scope>NUCLEOTIDE SEQUENCE [LARGE SCALE GENOMIC DNA]</scope>
    <source>
        <strain evidence="2 3">RO10H11247</strain>
    </source>
</reference>
<dbReference type="OrthoDB" id="10626065at2759"/>
<evidence type="ECO:0000313" key="2">
    <source>
        <dbReference type="EMBL" id="KNZ50352.1"/>
    </source>
</evidence>
<dbReference type="VEuPathDB" id="FungiDB:VP01_4475g1"/>
<organism evidence="2 3">
    <name type="scientific">Puccinia sorghi</name>
    <dbReference type="NCBI Taxonomy" id="27349"/>
    <lineage>
        <taxon>Eukaryota</taxon>
        <taxon>Fungi</taxon>
        <taxon>Dikarya</taxon>
        <taxon>Basidiomycota</taxon>
        <taxon>Pucciniomycotina</taxon>
        <taxon>Pucciniomycetes</taxon>
        <taxon>Pucciniales</taxon>
        <taxon>Pucciniaceae</taxon>
        <taxon>Puccinia</taxon>
    </lineage>
</organism>
<keyword evidence="1" id="KW-0812">Transmembrane</keyword>
<dbReference type="EMBL" id="LAVV01009585">
    <property type="protein sequence ID" value="KNZ50352.1"/>
    <property type="molecule type" value="Genomic_DNA"/>
</dbReference>
<name>A0A0L6UQ66_9BASI</name>